<proteinExistence type="predicted"/>
<dbReference type="EMBL" id="JADQAZ010000003">
    <property type="protein sequence ID" value="MBT0958830.1"/>
    <property type="molecule type" value="Genomic_DNA"/>
</dbReference>
<protein>
    <submittedName>
        <fullName evidence="1">DNA repair ATPase</fullName>
    </submittedName>
</protein>
<dbReference type="RefSeq" id="WP_327795046.1">
    <property type="nucleotide sequence ID" value="NZ_JADQAZ010000003.1"/>
</dbReference>
<evidence type="ECO:0000313" key="2">
    <source>
        <dbReference type="Proteomes" id="UP001315686"/>
    </source>
</evidence>
<name>A0AAP2CRV6_9RHOB</name>
<sequence>MSNPVVLNNTSRIGLISAEADEEFLFECFVDSPALAELTQSNSPKMLLLGSTGAGKTAIIRKILHENDSSSLVQLDEMALGYLGNSDVINFLIGLDVNLDLFFQALWKHVILIEFIRLKFNVDNEEKSKFIFSQILNAFSRDQRKAKGLEYLRKWESKFWISMDENIKEITQNLEENVNAELGSEVAKFTGRAGYIRSLSTEKKTQLQRVARRFATPELLADLSKVIDTLAEHVTRVKPNFVLIDQLDENWIDTSIKYPMIRALIESLKSLRRISDLKTVVALRSDLLEKVILETKNAGFQSEKYEDYIVRLKWNSKELKSLVNKRINFLFRRKYSQENITFEDIFVEKVKNSSSPFAAILERTLYRPRDVINFVNMCLEQSEGKTFVSRRNFSLAEQSYSANRLTAMAEEWQNVILNADSVLNMLKGKKEIFELAELCSNDLLDQLVQHYPPDSQSKLDELWLLVNDAMSRNVEPFELACTLISRLHLMGAIGVKYDSNLPYQFFFRTQKPLPEMQLDFSTKIKIHPMLHAALGVIN</sequence>
<keyword evidence="2" id="KW-1185">Reference proteome</keyword>
<dbReference type="SUPFAM" id="SSF52540">
    <property type="entry name" value="P-loop containing nucleoside triphosphate hydrolases"/>
    <property type="match status" value="1"/>
</dbReference>
<evidence type="ECO:0000313" key="1">
    <source>
        <dbReference type="EMBL" id="MBT0958830.1"/>
    </source>
</evidence>
<dbReference type="NCBIfam" id="NF047389">
    <property type="entry name" value="ATPase_Sll1717"/>
    <property type="match status" value="1"/>
</dbReference>
<dbReference type="InterPro" id="IPR027417">
    <property type="entry name" value="P-loop_NTPase"/>
</dbReference>
<accession>A0AAP2CRV6</accession>
<dbReference type="Proteomes" id="UP001315686">
    <property type="component" value="Unassembled WGS sequence"/>
</dbReference>
<comment type="caution">
    <text evidence="1">The sequence shown here is derived from an EMBL/GenBank/DDBJ whole genome shotgun (WGS) entry which is preliminary data.</text>
</comment>
<dbReference type="AlphaFoldDB" id="A0AAP2CRV6"/>
<reference evidence="1 2" key="1">
    <citation type="journal article" date="2021" name="Arch. Microbiol.">
        <title>Harenicola maris gen. nov., sp. nov. isolated from the Sea of Japan shallow sediments.</title>
        <authorList>
            <person name="Romanenko L.A."/>
            <person name="Kurilenko V.V."/>
            <person name="Chernysheva N.Y."/>
            <person name="Tekutyeva L.A."/>
            <person name="Velansky P.V."/>
            <person name="Svetashev V.I."/>
            <person name="Isaeva M.P."/>
        </authorList>
    </citation>
    <scope>NUCLEOTIDE SEQUENCE [LARGE SCALE GENOMIC DNA]</scope>
    <source>
        <strain evidence="1 2">KMM 3653</strain>
    </source>
</reference>
<gene>
    <name evidence="1" type="ORF">IV417_15685</name>
</gene>
<dbReference type="InterPro" id="IPR059206">
    <property type="entry name" value="Sll1717-like"/>
</dbReference>
<organism evidence="1 2">
    <name type="scientific">Harenicola maris</name>
    <dbReference type="NCBI Taxonomy" id="2841044"/>
    <lineage>
        <taxon>Bacteria</taxon>
        <taxon>Pseudomonadati</taxon>
        <taxon>Pseudomonadota</taxon>
        <taxon>Alphaproteobacteria</taxon>
        <taxon>Rhodobacterales</taxon>
        <taxon>Paracoccaceae</taxon>
        <taxon>Harenicola</taxon>
    </lineage>
</organism>